<dbReference type="GO" id="GO:0004519">
    <property type="term" value="F:endonuclease activity"/>
    <property type="evidence" value="ECO:0007669"/>
    <property type="project" value="UniProtKB-KW"/>
</dbReference>
<evidence type="ECO:0000313" key="5">
    <source>
        <dbReference type="Proteomes" id="UP000237983"/>
    </source>
</evidence>
<reference evidence="4 5" key="1">
    <citation type="submission" date="2018-03" db="EMBL/GenBank/DDBJ databases">
        <title>Genomic Encyclopedia of Type Strains, Phase III (KMG-III): the genomes of soil and plant-associated and newly described type strains.</title>
        <authorList>
            <person name="Whitman W."/>
        </authorList>
    </citation>
    <scope>NUCLEOTIDE SEQUENCE [LARGE SCALE GENOMIC DNA]</scope>
    <source>
        <strain evidence="4 5">CGMCC 1.12484</strain>
    </source>
</reference>
<dbReference type="InterPro" id="IPR002711">
    <property type="entry name" value="HNH"/>
</dbReference>
<keyword evidence="5" id="KW-1185">Reference proteome</keyword>
<evidence type="ECO:0000259" key="3">
    <source>
        <dbReference type="SMART" id="SM00507"/>
    </source>
</evidence>
<protein>
    <submittedName>
        <fullName evidence="4">HNH endonuclease</fullName>
    </submittedName>
</protein>
<accession>A0A2T0VI92</accession>
<dbReference type="GO" id="GO:0003676">
    <property type="term" value="F:nucleic acid binding"/>
    <property type="evidence" value="ECO:0007669"/>
    <property type="project" value="InterPro"/>
</dbReference>
<dbReference type="CDD" id="cd00085">
    <property type="entry name" value="HNHc"/>
    <property type="match status" value="1"/>
</dbReference>
<dbReference type="GO" id="GO:0008270">
    <property type="term" value="F:zinc ion binding"/>
    <property type="evidence" value="ECO:0007669"/>
    <property type="project" value="InterPro"/>
</dbReference>
<evidence type="ECO:0000256" key="2">
    <source>
        <dbReference type="SAM" id="MobiDB-lite"/>
    </source>
</evidence>
<dbReference type="AlphaFoldDB" id="A0A2T0VI92"/>
<dbReference type="SMART" id="SM00507">
    <property type="entry name" value="HNHc"/>
    <property type="match status" value="1"/>
</dbReference>
<name>A0A2T0VI92_9MICO</name>
<evidence type="ECO:0000313" key="4">
    <source>
        <dbReference type="EMBL" id="PRY69928.1"/>
    </source>
</evidence>
<comment type="caution">
    <text evidence="4">The sequence shown here is derived from an EMBL/GenBank/DDBJ whole genome shotgun (WGS) entry which is preliminary data.</text>
</comment>
<dbReference type="Proteomes" id="UP000237983">
    <property type="component" value="Unassembled WGS sequence"/>
</dbReference>
<proteinExistence type="inferred from homology"/>
<gene>
    <name evidence="4" type="ORF">B0I08_10150</name>
</gene>
<keyword evidence="4" id="KW-0255">Endonuclease</keyword>
<dbReference type="RefSeq" id="WP_181243094.1">
    <property type="nucleotide sequence ID" value="NZ_PVTL01000001.1"/>
</dbReference>
<keyword evidence="4" id="KW-0378">Hydrolase</keyword>
<keyword evidence="4" id="KW-0540">Nuclease</keyword>
<dbReference type="EMBL" id="PVTL01000001">
    <property type="protein sequence ID" value="PRY69928.1"/>
    <property type="molecule type" value="Genomic_DNA"/>
</dbReference>
<evidence type="ECO:0000256" key="1">
    <source>
        <dbReference type="ARBA" id="ARBA00023450"/>
    </source>
</evidence>
<sequence length="601" mass="64399">MAFTGFRPTAHSTALPLDAGASVGAAVPLDAPEAREAPDGAAARVPGGVPLDEPAEAAADLALAAAFRTALAVAGQVPTEVALYDLVDNATVTELHQLAAGLHRLAGTLLALTAGQIQRRSAPELGAQGMARQGGHRTPEEMTKAIGKLQHQDAARAIRQGRLIHETQTLDVAKIAGSPPPLNPTTGEEVTAAEPWLVDVGRALTRGMSLEAAESIRRGLGVPTEGVSADALRAAARQLCREAVHLDPDRLYARARRLRDELDFAGIGLREEERRQKRSLTVTRQRDGMARMVWIMDPETYAVVGEVYDRATSPRRGGPRTSTGAAGELAARIAADDRTTEQLASDSFAQLLQNGVATDPSMVLGTGTPSVRILTTRPLAGGSAPARCPGGVQDDPAQDDPAQDGPAQDYPAHHHIDPPGQSRESAPEDKFGQSRVTAPEDRFGPGWIEGQQEPVSAATVARVVCTGTTSTVEFDTTGQPIDVASEQRLYSRKQRQGLGARDGGCRWGDASGVGTCDRPPSWTEAHHIEQWDRDGGRTTIVNGILLCKHHHLTLHNDGWEIHRRRSTYWLIPPRSVDPAQTPRLMPTRSPAYLQLQQQRRV</sequence>
<organism evidence="4 5">
    <name type="scientific">Glaciihabitans tibetensis</name>
    <dbReference type="NCBI Taxonomy" id="1266600"/>
    <lineage>
        <taxon>Bacteria</taxon>
        <taxon>Bacillati</taxon>
        <taxon>Actinomycetota</taxon>
        <taxon>Actinomycetes</taxon>
        <taxon>Micrococcales</taxon>
        <taxon>Microbacteriaceae</taxon>
        <taxon>Glaciihabitans</taxon>
    </lineage>
</organism>
<dbReference type="InterPro" id="IPR003870">
    <property type="entry name" value="DUF222"/>
</dbReference>
<dbReference type="InterPro" id="IPR003615">
    <property type="entry name" value="HNH_nuc"/>
</dbReference>
<feature type="region of interest" description="Disordered" evidence="2">
    <location>
        <begin position="379"/>
        <end position="446"/>
    </location>
</feature>
<comment type="similarity">
    <text evidence="1">Belongs to the Rv1128c/1148c/1588c/1702c/1945/3466 family.</text>
</comment>
<feature type="domain" description="HNH nuclease" evidence="3">
    <location>
        <begin position="493"/>
        <end position="552"/>
    </location>
</feature>
<dbReference type="Pfam" id="PF02720">
    <property type="entry name" value="DUF222"/>
    <property type="match status" value="1"/>
</dbReference>
<dbReference type="Pfam" id="PF01844">
    <property type="entry name" value="HNH"/>
    <property type="match status" value="1"/>
</dbReference>
<feature type="compositionally biased region" description="Basic and acidic residues" evidence="2">
    <location>
        <begin position="425"/>
        <end position="443"/>
    </location>
</feature>